<protein>
    <recommendedName>
        <fullName evidence="3">Sucrose phosphatase-like domain-containing protein</fullName>
    </recommendedName>
</protein>
<sequence length="257" mass="28763">MKSISDLTSDQISHIKLISFDSDGVLVKKGTDINQSTDGSFSQKTNFLSPAVLDKLKILKKRFHIVINSGRSSLYLSQIYQDILWNNVTLISEIGAFLTGSGFHVQTEVLDSNELETIKKIRANLGKLIGDPRVKGFEPKQFLTTLHCHSEVPEVPQIVQESDPENRFYCWWNLEAYDINPQKFTKINALKKLISLMKLSPTEVMVVGNGINDRDSVTSEILNISTDSDNLNTDDYGIEGEHLGGEALLDHLLKIIS</sequence>
<dbReference type="AlphaFoldDB" id="A0A2M7AT89"/>
<dbReference type="SUPFAM" id="SSF56784">
    <property type="entry name" value="HAD-like"/>
    <property type="match status" value="1"/>
</dbReference>
<dbReference type="InterPro" id="IPR023214">
    <property type="entry name" value="HAD_sf"/>
</dbReference>
<dbReference type="GO" id="GO:0000287">
    <property type="term" value="F:magnesium ion binding"/>
    <property type="evidence" value="ECO:0007669"/>
    <property type="project" value="TreeGrafter"/>
</dbReference>
<evidence type="ECO:0008006" key="3">
    <source>
        <dbReference type="Google" id="ProtNLM"/>
    </source>
</evidence>
<dbReference type="GO" id="GO:0016791">
    <property type="term" value="F:phosphatase activity"/>
    <property type="evidence" value="ECO:0007669"/>
    <property type="project" value="TreeGrafter"/>
</dbReference>
<dbReference type="Proteomes" id="UP000231407">
    <property type="component" value="Unassembled WGS sequence"/>
</dbReference>
<reference evidence="2" key="1">
    <citation type="submission" date="2017-09" db="EMBL/GenBank/DDBJ databases">
        <title>Depth-based differentiation of microbial function through sediment-hosted aquifers and enrichment of novel symbionts in the deep terrestrial subsurface.</title>
        <authorList>
            <person name="Probst A.J."/>
            <person name="Ladd B."/>
            <person name="Jarett J.K."/>
            <person name="Geller-Mcgrath D.E."/>
            <person name="Sieber C.M.K."/>
            <person name="Emerson J.B."/>
            <person name="Anantharaman K."/>
            <person name="Thomas B.C."/>
            <person name="Malmstrom R."/>
            <person name="Stieglmeier M."/>
            <person name="Klingl A."/>
            <person name="Woyke T."/>
            <person name="Ryan C.M."/>
            <person name="Banfield J.F."/>
        </authorList>
    </citation>
    <scope>NUCLEOTIDE SEQUENCE [LARGE SCALE GENOMIC DNA]</scope>
</reference>
<organism evidence="1 2">
    <name type="scientific">Candidatus Shapirobacteria bacterium CG06_land_8_20_14_3_00_40_12</name>
    <dbReference type="NCBI Taxonomy" id="1974881"/>
    <lineage>
        <taxon>Bacteria</taxon>
        <taxon>Candidatus Shapironibacteriota</taxon>
    </lineage>
</organism>
<proteinExistence type="predicted"/>
<comment type="caution">
    <text evidence="1">The sequence shown here is derived from an EMBL/GenBank/DDBJ whole genome shotgun (WGS) entry which is preliminary data.</text>
</comment>
<gene>
    <name evidence="1" type="ORF">COS78_00165</name>
</gene>
<dbReference type="Gene3D" id="3.30.1240.10">
    <property type="match status" value="1"/>
</dbReference>
<dbReference type="InterPro" id="IPR036412">
    <property type="entry name" value="HAD-like_sf"/>
</dbReference>
<dbReference type="PANTHER" id="PTHR10000">
    <property type="entry name" value="PHOSPHOSERINE PHOSPHATASE"/>
    <property type="match status" value="1"/>
</dbReference>
<evidence type="ECO:0000313" key="1">
    <source>
        <dbReference type="EMBL" id="PIU73849.1"/>
    </source>
</evidence>
<dbReference type="Gene3D" id="3.40.50.1000">
    <property type="entry name" value="HAD superfamily/HAD-like"/>
    <property type="match status" value="2"/>
</dbReference>
<dbReference type="PANTHER" id="PTHR10000:SF25">
    <property type="entry name" value="PHOSPHATASE YKRA-RELATED"/>
    <property type="match status" value="1"/>
</dbReference>
<dbReference type="Pfam" id="PF08282">
    <property type="entry name" value="Hydrolase_3"/>
    <property type="match status" value="1"/>
</dbReference>
<accession>A0A2M7AT89</accession>
<name>A0A2M7AT89_9BACT</name>
<evidence type="ECO:0000313" key="2">
    <source>
        <dbReference type="Proteomes" id="UP000231407"/>
    </source>
</evidence>
<dbReference type="EMBL" id="PEWA01000002">
    <property type="protein sequence ID" value="PIU73849.1"/>
    <property type="molecule type" value="Genomic_DNA"/>
</dbReference>
<dbReference type="GO" id="GO:0005829">
    <property type="term" value="C:cytosol"/>
    <property type="evidence" value="ECO:0007669"/>
    <property type="project" value="TreeGrafter"/>
</dbReference>